<dbReference type="AlphaFoldDB" id="A0A915KS97"/>
<reference evidence="2" key="1">
    <citation type="submission" date="2022-11" db="UniProtKB">
        <authorList>
            <consortium name="WormBaseParasite"/>
        </authorList>
    </citation>
    <scope>IDENTIFICATION</scope>
</reference>
<sequence>MLHNQVYSMRKTRTGNLFRSSVKVRLGAGLEPGTIWLPSARSNQLGQASSRKSALFLQPFVVEVAALATLNIPLLSSLTDRQGPPVRVLKGFLGGTRGAPPLANVRIGVTIWTTAQQKWPGLEPVDWQKHQSYEGLFYKNPIVVKGLLLRKN</sequence>
<protein>
    <submittedName>
        <fullName evidence="2">Uncharacterized protein</fullName>
    </submittedName>
</protein>
<dbReference type="Proteomes" id="UP000887565">
    <property type="component" value="Unplaced"/>
</dbReference>
<evidence type="ECO:0000313" key="1">
    <source>
        <dbReference type="Proteomes" id="UP000887565"/>
    </source>
</evidence>
<dbReference type="WBParaSite" id="nRc.2.0.1.t40523-RA">
    <property type="protein sequence ID" value="nRc.2.0.1.t40523-RA"/>
    <property type="gene ID" value="nRc.2.0.1.g40523"/>
</dbReference>
<proteinExistence type="predicted"/>
<name>A0A915KS97_ROMCU</name>
<evidence type="ECO:0000313" key="2">
    <source>
        <dbReference type="WBParaSite" id="nRc.2.0.1.t40523-RA"/>
    </source>
</evidence>
<keyword evidence="1" id="KW-1185">Reference proteome</keyword>
<accession>A0A915KS97</accession>
<organism evidence="1 2">
    <name type="scientific">Romanomermis culicivorax</name>
    <name type="common">Nematode worm</name>
    <dbReference type="NCBI Taxonomy" id="13658"/>
    <lineage>
        <taxon>Eukaryota</taxon>
        <taxon>Metazoa</taxon>
        <taxon>Ecdysozoa</taxon>
        <taxon>Nematoda</taxon>
        <taxon>Enoplea</taxon>
        <taxon>Dorylaimia</taxon>
        <taxon>Mermithida</taxon>
        <taxon>Mermithoidea</taxon>
        <taxon>Mermithidae</taxon>
        <taxon>Romanomermis</taxon>
    </lineage>
</organism>